<protein>
    <recommendedName>
        <fullName evidence="1">Transposase IS204/IS1001/IS1096/IS1165 DDE domain-containing protein</fullName>
    </recommendedName>
</protein>
<proteinExistence type="predicted"/>
<feature type="domain" description="Transposase IS204/IS1001/IS1096/IS1165 DDE" evidence="1">
    <location>
        <begin position="3"/>
        <end position="55"/>
    </location>
</feature>
<dbReference type="AlphaFoldDB" id="A0AB37RMS1"/>
<name>A0AB37RMS1_LACPE</name>
<evidence type="ECO:0000259" key="1">
    <source>
        <dbReference type="Pfam" id="PF01610"/>
    </source>
</evidence>
<evidence type="ECO:0000313" key="2">
    <source>
        <dbReference type="EMBL" id="RMW57582.1"/>
    </source>
</evidence>
<evidence type="ECO:0000313" key="3">
    <source>
        <dbReference type="Proteomes" id="UP000281061"/>
    </source>
</evidence>
<accession>A0AB37RMS1</accession>
<organism evidence="2 3">
    <name type="scientific">Lactiplantibacillus pentosus</name>
    <name type="common">Lactobacillus pentosus</name>
    <dbReference type="NCBI Taxonomy" id="1589"/>
    <lineage>
        <taxon>Bacteria</taxon>
        <taxon>Bacillati</taxon>
        <taxon>Bacillota</taxon>
        <taxon>Bacilli</taxon>
        <taxon>Lactobacillales</taxon>
        <taxon>Lactobacillaceae</taxon>
        <taxon>Lactiplantibacillus</taxon>
    </lineage>
</organism>
<gene>
    <name evidence="2" type="ORF">D6U17_00300</name>
</gene>
<dbReference type="InterPro" id="IPR002560">
    <property type="entry name" value="Transposase_DDE"/>
</dbReference>
<comment type="caution">
    <text evidence="2">The sequence shown here is derived from an EMBL/GenBank/DDBJ whole genome shotgun (WGS) entry which is preliminary data.</text>
</comment>
<dbReference type="Proteomes" id="UP000281061">
    <property type="component" value="Unassembled WGS sequence"/>
</dbReference>
<dbReference type="Pfam" id="PF01610">
    <property type="entry name" value="DDE_Tnp_ISL3"/>
    <property type="match status" value="1"/>
</dbReference>
<reference evidence="2 3" key="1">
    <citation type="submission" date="2018-10" db="EMBL/GenBank/DDBJ databases">
        <title>Genome sequences of five Lactobacillus pentosus strains isolated from brines of traditionally fermented spanish-style green table olives and differences between them.</title>
        <authorList>
            <person name="Jimenez Diaz R."/>
        </authorList>
    </citation>
    <scope>NUCLEOTIDE SEQUENCE [LARGE SCALE GENOMIC DNA]</scope>
    <source>
        <strain evidence="2 3">IG8</strain>
    </source>
</reference>
<dbReference type="EMBL" id="RDCL01000006">
    <property type="protein sequence ID" value="RMW57582.1"/>
    <property type="molecule type" value="Genomic_DNA"/>
</dbReference>
<sequence length="98" mass="11458">MGTTIKSFKKYRKQALNAVESPYSNGYLEGNIGRIKKIKNTAFGFRNWENFVNRIKIQRQWLHPARQTVTVTNCQIKRNFVPKKTSNGLFQPKTLRGR</sequence>